<dbReference type="EMBL" id="GL349444">
    <property type="protein sequence ID" value="KNC46950.1"/>
    <property type="molecule type" value="Genomic_DNA"/>
</dbReference>
<keyword evidence="4" id="KW-1185">Reference proteome</keyword>
<feature type="coiled-coil region" evidence="1">
    <location>
        <begin position="196"/>
        <end position="275"/>
    </location>
</feature>
<feature type="coiled-coil region" evidence="1">
    <location>
        <begin position="489"/>
        <end position="525"/>
    </location>
</feature>
<keyword evidence="1" id="KW-0175">Coiled coil</keyword>
<evidence type="ECO:0000313" key="4">
    <source>
        <dbReference type="Proteomes" id="UP000054408"/>
    </source>
</evidence>
<sequence>MESPTPAAAALEAVYDQLRLVQGQRLALDALYKDLRLRLKQTILVERELLDKVDDAWRDWNREAVAAAMDRERQRRLDTPSSAPPDGVSPLASVVEHELKEKASRLRARLDAEIERERRMAESDLDTVLEARDSDDSHWDMKEELVRKANAMWASRAALSEANRRVRAAADVDSVDLPALEPEVKAELVRKSSEVFRRMQDEAVREERIRDALEADANERAAAAAAADADAEAERERRLAADAKAAAQDELVRRRAQAVADAQAAAEQLRRVESDELRLARENEVPGAELVRHDLVSAVNRRAARKLYDAEAAAAVESKIRAAGSRSMSTALLEEIERTAGRLYVLRRADAEQARREAEDSGPAMDDAALQLREDVSRAAAARAATIAAEEERLRRLREVFEEEEAARAEAGAEAIAAMEAERERRVAEEIGSSAAADAARCAARNAARNAMDAEQARRLAEAHPPKTLDAETAEALLRAAGQAYATRAMDAEQARRLAELDAQEASARAELSALAVQMAETERQARVAMASRAELVATLERRAAQAEALEAIESEQLRRIYSGEGGPHPVAQSAEAVRELARRVAERNQAPAAGLSLSRSREELVTRAERLSVRHAAEAERKRRVDAHAAAADAACNEAAASRAAAIRAAETSRAEVAAAANHTAVIEELERVRGRAAAVAAMEVARSERSALAAHASVQEQLAVAGSRARAGQLYSTGVAEASVLSPRSHMQAAASFGAEFGDVHSQLQRLAAGAEARAAAELARSERAQQAAELETYHRAEARATAAAAAEAECVFRIARDSRTEVNEDVLRALARRAAVRDMERERRERMSALDSTLPPPHSPRWYARAEALERRANQFQARRLVAQEQAARAAAAAAAYDFIDDPALSLDVKLQLMEEVNRREARQ</sequence>
<evidence type="ECO:0000256" key="1">
    <source>
        <dbReference type="SAM" id="Coils"/>
    </source>
</evidence>
<protein>
    <submittedName>
        <fullName evidence="3">Uncharacterized protein</fullName>
    </submittedName>
</protein>
<evidence type="ECO:0000313" key="3">
    <source>
        <dbReference type="EMBL" id="KNC46950.1"/>
    </source>
</evidence>
<dbReference type="GeneID" id="25562991"/>
<organism evidence="3 4">
    <name type="scientific">Thecamonas trahens ATCC 50062</name>
    <dbReference type="NCBI Taxonomy" id="461836"/>
    <lineage>
        <taxon>Eukaryota</taxon>
        <taxon>Apusozoa</taxon>
        <taxon>Apusomonadida</taxon>
        <taxon>Apusomonadidae</taxon>
        <taxon>Thecamonas</taxon>
    </lineage>
</organism>
<dbReference type="Proteomes" id="UP000054408">
    <property type="component" value="Unassembled WGS sequence"/>
</dbReference>
<feature type="coiled-coil region" evidence="1">
    <location>
        <begin position="387"/>
        <end position="414"/>
    </location>
</feature>
<dbReference type="OMA" id="IRATEHE"/>
<evidence type="ECO:0000256" key="2">
    <source>
        <dbReference type="SAM" id="MobiDB-lite"/>
    </source>
</evidence>
<feature type="region of interest" description="Disordered" evidence="2">
    <location>
        <begin position="69"/>
        <end position="90"/>
    </location>
</feature>
<reference evidence="3 4" key="1">
    <citation type="submission" date="2010-05" db="EMBL/GenBank/DDBJ databases">
        <title>The Genome Sequence of Thecamonas trahens ATCC 50062.</title>
        <authorList>
            <consortium name="The Broad Institute Genome Sequencing Platform"/>
            <person name="Russ C."/>
            <person name="Cuomo C."/>
            <person name="Shea T."/>
            <person name="Young S.K."/>
            <person name="Zeng Q."/>
            <person name="Koehrsen M."/>
            <person name="Haas B."/>
            <person name="Borodovsky M."/>
            <person name="Guigo R."/>
            <person name="Alvarado L."/>
            <person name="Berlin A."/>
            <person name="Bochicchio J."/>
            <person name="Borenstein D."/>
            <person name="Chapman S."/>
            <person name="Chen Z."/>
            <person name="Freedman E."/>
            <person name="Gellesch M."/>
            <person name="Goldberg J."/>
            <person name="Griggs A."/>
            <person name="Gujja S."/>
            <person name="Heilman E."/>
            <person name="Heiman D."/>
            <person name="Hepburn T."/>
            <person name="Howarth C."/>
            <person name="Jen D."/>
            <person name="Larson L."/>
            <person name="Mehta T."/>
            <person name="Park D."/>
            <person name="Pearson M."/>
            <person name="Roberts A."/>
            <person name="Saif S."/>
            <person name="Shenoy N."/>
            <person name="Sisk P."/>
            <person name="Stolte C."/>
            <person name="Sykes S."/>
            <person name="Thomson T."/>
            <person name="Walk T."/>
            <person name="White J."/>
            <person name="Yandava C."/>
            <person name="Burger G."/>
            <person name="Gray M.W."/>
            <person name="Holland P.W.H."/>
            <person name="King N."/>
            <person name="Lang F.B.F."/>
            <person name="Roger A.J."/>
            <person name="Ruiz-Trillo I."/>
            <person name="Lander E."/>
            <person name="Nusbaum C."/>
        </authorList>
    </citation>
    <scope>NUCLEOTIDE SEQUENCE [LARGE SCALE GENOMIC DNA]</scope>
    <source>
        <strain evidence="3 4">ATCC 50062</strain>
    </source>
</reference>
<gene>
    <name evidence="3" type="ORF">AMSG_03383</name>
</gene>
<proteinExistence type="predicted"/>
<feature type="compositionally biased region" description="Basic and acidic residues" evidence="2">
    <location>
        <begin position="69"/>
        <end position="78"/>
    </location>
</feature>
<name>A0A0L0D3Y2_THETB</name>
<dbReference type="AlphaFoldDB" id="A0A0L0D3Y2"/>
<accession>A0A0L0D3Y2</accession>
<dbReference type="RefSeq" id="XP_013760221.1">
    <property type="nucleotide sequence ID" value="XM_013904767.1"/>
</dbReference>